<dbReference type="SUPFAM" id="SSF53098">
    <property type="entry name" value="Ribonuclease H-like"/>
    <property type="match status" value="1"/>
</dbReference>
<sequence length="181" mass="21014">MIKPFSDNIIFVDTEFSSLDPYKGEILSIGLVKLNGEELYLELEYAGEISDWVKENIVPTLRGAKVSRGEAIQKIKSFIGDKEPFMVSYINQFDAIYWYKLFGLENNPCYWIPIDFASILFALGIAPESYYFGDKNNFYEKIGIDHSKYKQHNALDDAKLLREVYLKFLQLNPQDLEKIQK</sequence>
<dbReference type="InterPro" id="IPR012337">
    <property type="entry name" value="RNaseH-like_sf"/>
</dbReference>
<dbReference type="Gene3D" id="3.30.420.10">
    <property type="entry name" value="Ribonuclease H-like superfamily/Ribonuclease H"/>
    <property type="match status" value="1"/>
</dbReference>
<dbReference type="InterPro" id="IPR036397">
    <property type="entry name" value="RNaseH_sf"/>
</dbReference>
<organism evidence="1 2">
    <name type="scientific">Candidatus Wolfebacteria bacterium CG18_big_fil_WC_8_21_14_2_50_39_7</name>
    <dbReference type="NCBI Taxonomy" id="1975071"/>
    <lineage>
        <taxon>Bacteria</taxon>
        <taxon>Candidatus Wolfeibacteriota</taxon>
    </lineage>
</organism>
<protein>
    <submittedName>
        <fullName evidence="1">Uncharacterized protein</fullName>
    </submittedName>
</protein>
<proteinExistence type="predicted"/>
<name>A0A2H0EDV7_9BACT</name>
<reference evidence="1 2" key="1">
    <citation type="submission" date="2017-09" db="EMBL/GenBank/DDBJ databases">
        <title>Depth-based differentiation of microbial function through sediment-hosted aquifers and enrichment of novel symbionts in the deep terrestrial subsurface.</title>
        <authorList>
            <person name="Probst A.J."/>
            <person name="Ladd B."/>
            <person name="Jarett J.K."/>
            <person name="Geller-Mcgrath D.E."/>
            <person name="Sieber C.M."/>
            <person name="Emerson J.B."/>
            <person name="Anantharaman K."/>
            <person name="Thomas B.C."/>
            <person name="Malmstrom R."/>
            <person name="Stieglmeier M."/>
            <person name="Klingl A."/>
            <person name="Woyke T."/>
            <person name="Ryan C.M."/>
            <person name="Banfield J.F."/>
        </authorList>
    </citation>
    <scope>NUCLEOTIDE SEQUENCE [LARGE SCALE GENOMIC DNA]</scope>
    <source>
        <strain evidence="1">CG18_big_fil_WC_8_21_14_2_50_39_7</strain>
    </source>
</reference>
<evidence type="ECO:0000313" key="2">
    <source>
        <dbReference type="Proteomes" id="UP000229241"/>
    </source>
</evidence>
<dbReference type="AlphaFoldDB" id="A0A2H0EDV7"/>
<evidence type="ECO:0000313" key="1">
    <source>
        <dbReference type="EMBL" id="PIP92368.1"/>
    </source>
</evidence>
<dbReference type="Proteomes" id="UP000229241">
    <property type="component" value="Unassembled WGS sequence"/>
</dbReference>
<gene>
    <name evidence="1" type="ORF">COW77_00410</name>
</gene>
<accession>A0A2H0EDV7</accession>
<dbReference type="EMBL" id="PCTX01000010">
    <property type="protein sequence ID" value="PIP92368.1"/>
    <property type="molecule type" value="Genomic_DNA"/>
</dbReference>
<dbReference type="GO" id="GO:0003676">
    <property type="term" value="F:nucleic acid binding"/>
    <property type="evidence" value="ECO:0007669"/>
    <property type="project" value="InterPro"/>
</dbReference>
<comment type="caution">
    <text evidence="1">The sequence shown here is derived from an EMBL/GenBank/DDBJ whole genome shotgun (WGS) entry which is preliminary data.</text>
</comment>